<dbReference type="EnsemblMetazoa" id="CJA07407.1">
    <property type="protein sequence ID" value="CJA07407.1"/>
    <property type="gene ID" value="WBGene00126611"/>
</dbReference>
<feature type="transmembrane region" description="Helical" evidence="6">
    <location>
        <begin position="187"/>
        <end position="211"/>
    </location>
</feature>
<dbReference type="InterPro" id="IPR004151">
    <property type="entry name" value="7TM_GPCR_serpentine_rcpt_Sre"/>
</dbReference>
<evidence type="ECO:0000256" key="1">
    <source>
        <dbReference type="ARBA" id="ARBA00004141"/>
    </source>
</evidence>
<evidence type="ECO:0000256" key="4">
    <source>
        <dbReference type="ARBA" id="ARBA00022989"/>
    </source>
</evidence>
<comment type="similarity">
    <text evidence="2">Belongs to the nematode receptor-like protein sre family.</text>
</comment>
<feature type="transmembrane region" description="Helical" evidence="6">
    <location>
        <begin position="231"/>
        <end position="249"/>
    </location>
</feature>
<feature type="transmembrane region" description="Helical" evidence="6">
    <location>
        <begin position="58"/>
        <end position="83"/>
    </location>
</feature>
<evidence type="ECO:0000256" key="3">
    <source>
        <dbReference type="ARBA" id="ARBA00022692"/>
    </source>
</evidence>
<name>A0A8R1DN47_CAEJA</name>
<dbReference type="AlphaFoldDB" id="A0A8R1DN47"/>
<keyword evidence="4 6" id="KW-1133">Transmembrane helix</keyword>
<dbReference type="GO" id="GO:0007606">
    <property type="term" value="P:sensory perception of chemical stimulus"/>
    <property type="evidence" value="ECO:0007669"/>
    <property type="project" value="InterPro"/>
</dbReference>
<dbReference type="PANTHER" id="PTHR47631:SF3">
    <property type="entry name" value="SERPENTINE RECEPTOR CLASS EPSILON-45"/>
    <property type="match status" value="1"/>
</dbReference>
<dbReference type="Proteomes" id="UP000005237">
    <property type="component" value="Unassembled WGS sequence"/>
</dbReference>
<keyword evidence="7" id="KW-0732">Signal</keyword>
<evidence type="ECO:0000256" key="6">
    <source>
        <dbReference type="SAM" id="Phobius"/>
    </source>
</evidence>
<feature type="transmembrane region" description="Helical" evidence="6">
    <location>
        <begin position="131"/>
        <end position="151"/>
    </location>
</feature>
<evidence type="ECO:0000313" key="9">
    <source>
        <dbReference type="Proteomes" id="UP000005237"/>
    </source>
</evidence>
<reference evidence="8" key="2">
    <citation type="submission" date="2022-06" db="UniProtKB">
        <authorList>
            <consortium name="EnsemblMetazoa"/>
        </authorList>
    </citation>
    <scope>IDENTIFICATION</scope>
    <source>
        <strain evidence="8">DF5081</strain>
    </source>
</reference>
<feature type="signal peptide" evidence="7">
    <location>
        <begin position="1"/>
        <end position="18"/>
    </location>
</feature>
<evidence type="ECO:0008006" key="10">
    <source>
        <dbReference type="Google" id="ProtNLM"/>
    </source>
</evidence>
<keyword evidence="9" id="KW-1185">Reference proteome</keyword>
<keyword evidence="5 6" id="KW-0472">Membrane</keyword>
<feature type="chain" id="PRO_5035867646" description="Serpentine receptor class gamma" evidence="7">
    <location>
        <begin position="19"/>
        <end position="299"/>
    </location>
</feature>
<protein>
    <recommendedName>
        <fullName evidence="10">Serpentine receptor class gamma</fullName>
    </recommendedName>
</protein>
<evidence type="ECO:0000256" key="7">
    <source>
        <dbReference type="SAM" id="SignalP"/>
    </source>
</evidence>
<dbReference type="Pfam" id="PF03125">
    <property type="entry name" value="Sre"/>
    <property type="match status" value="1"/>
</dbReference>
<sequence length="299" mass="34403">MTMLIFVSLLQWFEAVIANVMIKPYEIGLWPLGDFNTTVKQWWTDDESKMLHLPNTDVAIAFFVGGFIKWHYILSVTTILLFMSIERSFACYFLNDYEKKSRNGLLMCLVFGSQGTIFVATLTFFYNASHFALGMLIILTPNMIALALFQYTRSFNQKVTRSIEDFSNPQNYSLAARFQAKENIRCFHLMSNVVTGAFMFILTACSLNLVIFLEWVPALDTLFNMLFENMISLNTLFLCPTLLQSVDVWRKFSVLNRLRSSLKNHRTTKVSTVSECAGRIDVTNKETDAYFDQLNAAWT</sequence>
<comment type="subcellular location">
    <subcellularLocation>
        <location evidence="1">Membrane</location>
        <topology evidence="1">Multi-pass membrane protein</topology>
    </subcellularLocation>
</comment>
<organism evidence="8 9">
    <name type="scientific">Caenorhabditis japonica</name>
    <dbReference type="NCBI Taxonomy" id="281687"/>
    <lineage>
        <taxon>Eukaryota</taxon>
        <taxon>Metazoa</taxon>
        <taxon>Ecdysozoa</taxon>
        <taxon>Nematoda</taxon>
        <taxon>Chromadorea</taxon>
        <taxon>Rhabditida</taxon>
        <taxon>Rhabditina</taxon>
        <taxon>Rhabditomorpha</taxon>
        <taxon>Rhabditoidea</taxon>
        <taxon>Rhabditidae</taxon>
        <taxon>Peloderinae</taxon>
        <taxon>Caenorhabditis</taxon>
    </lineage>
</organism>
<evidence type="ECO:0000313" key="8">
    <source>
        <dbReference type="EnsemblMetazoa" id="CJA07407.1"/>
    </source>
</evidence>
<keyword evidence="3 6" id="KW-0812">Transmembrane</keyword>
<dbReference type="GO" id="GO:0016020">
    <property type="term" value="C:membrane"/>
    <property type="evidence" value="ECO:0007669"/>
    <property type="project" value="UniProtKB-SubCell"/>
</dbReference>
<reference evidence="9" key="1">
    <citation type="submission" date="2010-08" db="EMBL/GenBank/DDBJ databases">
        <authorList>
            <consortium name="Caenorhabditis japonica Sequencing Consortium"/>
            <person name="Wilson R.K."/>
        </authorList>
    </citation>
    <scope>NUCLEOTIDE SEQUENCE [LARGE SCALE GENOMIC DNA]</scope>
    <source>
        <strain evidence="9">DF5081</strain>
    </source>
</reference>
<dbReference type="PANTHER" id="PTHR47631">
    <property type="entry name" value="SERPENTINE RECEPTOR, CLASS E (EPSILON)-RELATED"/>
    <property type="match status" value="1"/>
</dbReference>
<feature type="transmembrane region" description="Helical" evidence="6">
    <location>
        <begin position="104"/>
        <end position="125"/>
    </location>
</feature>
<evidence type="ECO:0000256" key="2">
    <source>
        <dbReference type="ARBA" id="ARBA00006803"/>
    </source>
</evidence>
<accession>A0A8R1DN47</accession>
<proteinExistence type="inferred from homology"/>
<evidence type="ECO:0000256" key="5">
    <source>
        <dbReference type="ARBA" id="ARBA00023136"/>
    </source>
</evidence>